<evidence type="ECO:0000313" key="5">
    <source>
        <dbReference type="EMBL" id="SHL07374.1"/>
    </source>
</evidence>
<dbReference type="InterPro" id="IPR000843">
    <property type="entry name" value="HTH_LacI"/>
</dbReference>
<dbReference type="OrthoDB" id="9796186at2"/>
<dbReference type="Gene3D" id="1.10.260.40">
    <property type="entry name" value="lambda repressor-like DNA-binding domains"/>
    <property type="match status" value="1"/>
</dbReference>
<dbReference type="EMBL" id="FRAF01000035">
    <property type="protein sequence ID" value="SHL07374.1"/>
    <property type="molecule type" value="Genomic_DNA"/>
</dbReference>
<dbReference type="STRING" id="1830138.SAMN05443507_13520"/>
<dbReference type="AlphaFoldDB" id="A0A1M6XN26"/>
<accession>A0A1M6XN26</accession>
<dbReference type="Pfam" id="PF00356">
    <property type="entry name" value="LacI"/>
    <property type="match status" value="1"/>
</dbReference>
<keyword evidence="1" id="KW-0805">Transcription regulation</keyword>
<reference evidence="6" key="1">
    <citation type="submission" date="2016-11" db="EMBL/GenBank/DDBJ databases">
        <authorList>
            <person name="Varghese N."/>
            <person name="Submissions S."/>
        </authorList>
    </citation>
    <scope>NUCLEOTIDE SEQUENCE [LARGE SCALE GENOMIC DNA]</scope>
    <source>
        <strain evidence="6">USBA-503</strain>
    </source>
</reference>
<dbReference type="InterPro" id="IPR046335">
    <property type="entry name" value="LacI/GalR-like_sensor"/>
</dbReference>
<dbReference type="GO" id="GO:0003700">
    <property type="term" value="F:DNA-binding transcription factor activity"/>
    <property type="evidence" value="ECO:0007669"/>
    <property type="project" value="TreeGrafter"/>
</dbReference>
<keyword evidence="6" id="KW-1185">Reference proteome</keyword>
<gene>
    <name evidence="5" type="ORF">SAMN05443507_13520</name>
</gene>
<name>A0A1M6XN26_9BACL</name>
<evidence type="ECO:0000313" key="6">
    <source>
        <dbReference type="Proteomes" id="UP000184016"/>
    </source>
</evidence>
<dbReference type="Proteomes" id="UP000184016">
    <property type="component" value="Unassembled WGS sequence"/>
</dbReference>
<feature type="domain" description="HTH lacI-type" evidence="4">
    <location>
        <begin position="3"/>
        <end position="57"/>
    </location>
</feature>
<keyword evidence="2" id="KW-0238">DNA-binding</keyword>
<dbReference type="SUPFAM" id="SSF47413">
    <property type="entry name" value="lambda repressor-like DNA-binding domains"/>
    <property type="match status" value="1"/>
</dbReference>
<dbReference type="InterPro" id="IPR028082">
    <property type="entry name" value="Peripla_BP_I"/>
</dbReference>
<dbReference type="Pfam" id="PF13377">
    <property type="entry name" value="Peripla_BP_3"/>
    <property type="match status" value="1"/>
</dbReference>
<dbReference type="RefSeq" id="WP_072875296.1">
    <property type="nucleotide sequence ID" value="NZ_FRAF01000035.1"/>
</dbReference>
<organism evidence="5 6">
    <name type="scientific">Alicyclobacillus tolerans</name>
    <dbReference type="NCBI Taxonomy" id="90970"/>
    <lineage>
        <taxon>Bacteria</taxon>
        <taxon>Bacillati</taxon>
        <taxon>Bacillota</taxon>
        <taxon>Bacilli</taxon>
        <taxon>Bacillales</taxon>
        <taxon>Alicyclobacillaceae</taxon>
        <taxon>Alicyclobacillus</taxon>
    </lineage>
</organism>
<dbReference type="PANTHER" id="PTHR30146:SF149">
    <property type="entry name" value="HTH-TYPE TRANSCRIPTIONAL REGULATOR EBGR"/>
    <property type="match status" value="1"/>
</dbReference>
<dbReference type="PRINTS" id="PR00036">
    <property type="entry name" value="HTHLACI"/>
</dbReference>
<proteinExistence type="predicted"/>
<dbReference type="PANTHER" id="PTHR30146">
    <property type="entry name" value="LACI-RELATED TRANSCRIPTIONAL REPRESSOR"/>
    <property type="match status" value="1"/>
</dbReference>
<dbReference type="Gene3D" id="3.40.50.2300">
    <property type="match status" value="2"/>
</dbReference>
<dbReference type="PROSITE" id="PS00356">
    <property type="entry name" value="HTH_LACI_1"/>
    <property type="match status" value="1"/>
</dbReference>
<evidence type="ECO:0000256" key="2">
    <source>
        <dbReference type="ARBA" id="ARBA00023125"/>
    </source>
</evidence>
<dbReference type="SMART" id="SM00354">
    <property type="entry name" value="HTH_LACI"/>
    <property type="match status" value="1"/>
</dbReference>
<evidence type="ECO:0000256" key="1">
    <source>
        <dbReference type="ARBA" id="ARBA00023015"/>
    </source>
</evidence>
<evidence type="ECO:0000256" key="3">
    <source>
        <dbReference type="ARBA" id="ARBA00023163"/>
    </source>
</evidence>
<sequence>MKVTIRDVASKAGVSAATVSRVLNKPELVDPETKQRVQAAIKALDFHPNAMARGLSVSRTDTIGLVIPGINDLFFTELYRGIEKACSENNMKILLFDSQHSRHRALEGFTFLRRHQVSGIIFTSKLVDQDYDALFDRIGIPVALALTEATGRTPLPAFKVDDVRAVFDVVAYLVARGHQRIGMITGESEDDRTGLLRLEGYRRAMLHFGIGYSESFVTSGNYRFDGGYAAMQELLKRQPINQLTAICTASDEMAIGAMRCLHDHGLSVPDDMSVIGFDDLQIARMVIPSLTTVMQPFEEIGEQVVRALLQRIEQPSELPRQGTYYMPHRIVERETVKCLNSSTSEEQLEKCF</sequence>
<keyword evidence="3" id="KW-0804">Transcription</keyword>
<protein>
    <submittedName>
        <fullName evidence="5">Transcriptional regulator, LacI family</fullName>
    </submittedName>
</protein>
<dbReference type="PROSITE" id="PS50932">
    <property type="entry name" value="HTH_LACI_2"/>
    <property type="match status" value="1"/>
</dbReference>
<dbReference type="GO" id="GO:0000976">
    <property type="term" value="F:transcription cis-regulatory region binding"/>
    <property type="evidence" value="ECO:0007669"/>
    <property type="project" value="TreeGrafter"/>
</dbReference>
<dbReference type="SUPFAM" id="SSF53822">
    <property type="entry name" value="Periplasmic binding protein-like I"/>
    <property type="match status" value="1"/>
</dbReference>
<dbReference type="CDD" id="cd01392">
    <property type="entry name" value="HTH_LacI"/>
    <property type="match status" value="1"/>
</dbReference>
<evidence type="ECO:0000259" key="4">
    <source>
        <dbReference type="PROSITE" id="PS50932"/>
    </source>
</evidence>
<dbReference type="InterPro" id="IPR010982">
    <property type="entry name" value="Lambda_DNA-bd_dom_sf"/>
</dbReference>